<proteinExistence type="predicted"/>
<comment type="caution">
    <text evidence="1">The sequence shown here is derived from an EMBL/GenBank/DDBJ whole genome shotgun (WGS) entry which is preliminary data.</text>
</comment>
<keyword evidence="2" id="KW-1185">Reference proteome</keyword>
<dbReference type="EMBL" id="BAAAZW010000007">
    <property type="protein sequence ID" value="GAA3963846.1"/>
    <property type="molecule type" value="Genomic_DNA"/>
</dbReference>
<protein>
    <recommendedName>
        <fullName evidence="3">Polyketide cyclase / dehydrase and lipid transport</fullName>
    </recommendedName>
</protein>
<accession>A0ABP7PDB7</accession>
<organism evidence="1 2">
    <name type="scientific">Gordonia caeni</name>
    <dbReference type="NCBI Taxonomy" id="1007097"/>
    <lineage>
        <taxon>Bacteria</taxon>
        <taxon>Bacillati</taxon>
        <taxon>Actinomycetota</taxon>
        <taxon>Actinomycetes</taxon>
        <taxon>Mycobacteriales</taxon>
        <taxon>Gordoniaceae</taxon>
        <taxon>Gordonia</taxon>
    </lineage>
</organism>
<gene>
    <name evidence="1" type="ORF">GCM10022231_25260</name>
</gene>
<evidence type="ECO:0000313" key="2">
    <source>
        <dbReference type="Proteomes" id="UP001418444"/>
    </source>
</evidence>
<evidence type="ECO:0008006" key="3">
    <source>
        <dbReference type="Google" id="ProtNLM"/>
    </source>
</evidence>
<dbReference type="Proteomes" id="UP001418444">
    <property type="component" value="Unassembled WGS sequence"/>
</dbReference>
<sequence length="159" mass="17151">MVQIEMGGFRRRSPVCDASEVTTIQVADETFVAAAPSAAGAVVNDRARWRRWFGDLRLEVVEERGNAGVRWRVDGPITGTMEIWCEEVLDGFVLHYYLHAEPARGLPADPAAAMGEAAALNKARRVAGKEMSFEVKALLEGEREVGGPAAPDTEAVGLG</sequence>
<evidence type="ECO:0000313" key="1">
    <source>
        <dbReference type="EMBL" id="GAA3963846.1"/>
    </source>
</evidence>
<reference evidence="2" key="1">
    <citation type="journal article" date="2019" name="Int. J. Syst. Evol. Microbiol.">
        <title>The Global Catalogue of Microorganisms (GCM) 10K type strain sequencing project: providing services to taxonomists for standard genome sequencing and annotation.</title>
        <authorList>
            <consortium name="The Broad Institute Genomics Platform"/>
            <consortium name="The Broad Institute Genome Sequencing Center for Infectious Disease"/>
            <person name="Wu L."/>
            <person name="Ma J."/>
        </authorList>
    </citation>
    <scope>NUCLEOTIDE SEQUENCE [LARGE SCALE GENOMIC DNA]</scope>
    <source>
        <strain evidence="2">JCM 16923</strain>
    </source>
</reference>
<dbReference type="SUPFAM" id="SSF55961">
    <property type="entry name" value="Bet v1-like"/>
    <property type="match status" value="1"/>
</dbReference>
<name>A0ABP7PDB7_9ACTN</name>